<evidence type="ECO:0000256" key="7">
    <source>
        <dbReference type="SAM" id="Phobius"/>
    </source>
</evidence>
<dbReference type="EMBL" id="FRAP01000001">
    <property type="protein sequence ID" value="SHJ98308.1"/>
    <property type="molecule type" value="Genomic_DNA"/>
</dbReference>
<evidence type="ECO:0000313" key="10">
    <source>
        <dbReference type="Proteomes" id="UP000184363"/>
    </source>
</evidence>
<reference evidence="9 10" key="1">
    <citation type="submission" date="2016-11" db="EMBL/GenBank/DDBJ databases">
        <authorList>
            <person name="Jaros S."/>
            <person name="Januszkiewicz K."/>
            <person name="Wedrychowicz H."/>
        </authorList>
    </citation>
    <scope>NUCLEOTIDE SEQUENCE [LARGE SCALE GENOMIC DNA]</scope>
    <source>
        <strain evidence="9 10">DSM 43832</strain>
    </source>
</reference>
<evidence type="ECO:0000313" key="9">
    <source>
        <dbReference type="EMBL" id="SHJ98308.1"/>
    </source>
</evidence>
<protein>
    <submittedName>
        <fullName evidence="9">Inner membrane transporter RhtA</fullName>
    </submittedName>
</protein>
<evidence type="ECO:0000256" key="5">
    <source>
        <dbReference type="ARBA" id="ARBA00023136"/>
    </source>
</evidence>
<feature type="transmembrane region" description="Helical" evidence="7">
    <location>
        <begin position="208"/>
        <end position="227"/>
    </location>
</feature>
<feature type="transmembrane region" description="Helical" evidence="7">
    <location>
        <begin position="42"/>
        <end position="60"/>
    </location>
</feature>
<dbReference type="Proteomes" id="UP000184363">
    <property type="component" value="Unassembled WGS sequence"/>
</dbReference>
<feature type="transmembrane region" description="Helical" evidence="7">
    <location>
        <begin position="72"/>
        <end position="90"/>
    </location>
</feature>
<dbReference type="STRING" id="1848.SAMN05443637_101426"/>
<comment type="similarity">
    <text evidence="2">Belongs to the EamA transporter family.</text>
</comment>
<accession>A0A1M6NRP5</accession>
<feature type="domain" description="EamA" evidence="8">
    <location>
        <begin position="146"/>
        <end position="280"/>
    </location>
</feature>
<feature type="transmembrane region" description="Helical" evidence="7">
    <location>
        <begin position="176"/>
        <end position="196"/>
    </location>
</feature>
<evidence type="ECO:0000256" key="1">
    <source>
        <dbReference type="ARBA" id="ARBA00004141"/>
    </source>
</evidence>
<dbReference type="AlphaFoldDB" id="A0A1M6NRP5"/>
<dbReference type="InterPro" id="IPR000620">
    <property type="entry name" value="EamA_dom"/>
</dbReference>
<keyword evidence="10" id="KW-1185">Reference proteome</keyword>
<gene>
    <name evidence="9" type="ORF">SAMN05443637_101426</name>
</gene>
<keyword evidence="4 7" id="KW-1133">Transmembrane helix</keyword>
<feature type="transmembrane region" description="Helical" evidence="7">
    <location>
        <begin position="123"/>
        <end position="141"/>
    </location>
</feature>
<evidence type="ECO:0000256" key="2">
    <source>
        <dbReference type="ARBA" id="ARBA00007362"/>
    </source>
</evidence>
<organism evidence="9 10">
    <name type="scientific">Pseudonocardia thermophila</name>
    <dbReference type="NCBI Taxonomy" id="1848"/>
    <lineage>
        <taxon>Bacteria</taxon>
        <taxon>Bacillati</taxon>
        <taxon>Actinomycetota</taxon>
        <taxon>Actinomycetes</taxon>
        <taxon>Pseudonocardiales</taxon>
        <taxon>Pseudonocardiaceae</taxon>
        <taxon>Pseudonocardia</taxon>
    </lineage>
</organism>
<dbReference type="Pfam" id="PF00892">
    <property type="entry name" value="EamA"/>
    <property type="match status" value="1"/>
</dbReference>
<keyword evidence="3 7" id="KW-0812">Transmembrane</keyword>
<dbReference type="SUPFAM" id="SSF103481">
    <property type="entry name" value="Multidrug resistance efflux transporter EmrE"/>
    <property type="match status" value="2"/>
</dbReference>
<evidence type="ECO:0000256" key="4">
    <source>
        <dbReference type="ARBA" id="ARBA00022989"/>
    </source>
</evidence>
<sequence>MAGLTSRAASRVPAPALFVAGAVSMYVGAALAVGLFDRLSPTVVAVLRVVSAGLVLLVIVRPGREAWRWPAVRGAAAYGLATALMNIAFYEAIARLPLGTAVALEFVGPIVVAAAASRRARDLAAVVLAAAGVVMIADVQWAASASGFVWALVAAGMWAAYIVLGKRVAMAGDGFSGMAVGFTVAAVLLSPLIVIGGPEGLAPLASPTVLVIAAGVGVLSSLLPYMFDQIVLRRVGRGRFAVLLALLPATATVIGLVALGQMPGPLEAVGIAAVVVAVALRSREGDESDGSGPGGITGGEPLEGRS</sequence>
<feature type="transmembrane region" description="Helical" evidence="7">
    <location>
        <begin position="147"/>
        <end position="164"/>
    </location>
</feature>
<feature type="transmembrane region" description="Helical" evidence="7">
    <location>
        <begin position="12"/>
        <end position="36"/>
    </location>
</feature>
<keyword evidence="5 7" id="KW-0472">Membrane</keyword>
<dbReference type="OrthoDB" id="9815120at2"/>
<comment type="subcellular location">
    <subcellularLocation>
        <location evidence="1">Membrane</location>
        <topology evidence="1">Multi-pass membrane protein</topology>
    </subcellularLocation>
</comment>
<dbReference type="PANTHER" id="PTHR32322:SF2">
    <property type="entry name" value="EAMA DOMAIN-CONTAINING PROTEIN"/>
    <property type="match status" value="1"/>
</dbReference>
<dbReference type="InterPro" id="IPR050638">
    <property type="entry name" value="AA-Vitamin_Transporters"/>
</dbReference>
<evidence type="ECO:0000256" key="3">
    <source>
        <dbReference type="ARBA" id="ARBA00022692"/>
    </source>
</evidence>
<dbReference type="InterPro" id="IPR037185">
    <property type="entry name" value="EmrE-like"/>
</dbReference>
<feature type="region of interest" description="Disordered" evidence="6">
    <location>
        <begin position="284"/>
        <end position="306"/>
    </location>
</feature>
<evidence type="ECO:0000259" key="8">
    <source>
        <dbReference type="Pfam" id="PF00892"/>
    </source>
</evidence>
<feature type="transmembrane region" description="Helical" evidence="7">
    <location>
        <begin position="96"/>
        <end position="116"/>
    </location>
</feature>
<dbReference type="GO" id="GO:0016020">
    <property type="term" value="C:membrane"/>
    <property type="evidence" value="ECO:0007669"/>
    <property type="project" value="UniProtKB-SubCell"/>
</dbReference>
<dbReference type="PANTHER" id="PTHR32322">
    <property type="entry name" value="INNER MEMBRANE TRANSPORTER"/>
    <property type="match status" value="1"/>
</dbReference>
<evidence type="ECO:0000256" key="6">
    <source>
        <dbReference type="SAM" id="MobiDB-lite"/>
    </source>
</evidence>
<name>A0A1M6NRP5_PSETH</name>
<proteinExistence type="inferred from homology"/>
<feature type="transmembrane region" description="Helical" evidence="7">
    <location>
        <begin position="239"/>
        <end position="258"/>
    </location>
</feature>